<dbReference type="PANTHER" id="PTHR45717">
    <property type="entry name" value="OS12G0527900 PROTEIN"/>
    <property type="match status" value="1"/>
</dbReference>
<feature type="compositionally biased region" description="Pro residues" evidence="2">
    <location>
        <begin position="30"/>
        <end position="39"/>
    </location>
</feature>
<protein>
    <submittedName>
        <fullName evidence="3">Os10g0501200 protein</fullName>
    </submittedName>
</protein>
<dbReference type="Proteomes" id="UP000000763">
    <property type="component" value="Chromosome 10"/>
</dbReference>
<dbReference type="EMBL" id="AP008216">
    <property type="protein sequence ID" value="BAF26898.2"/>
    <property type="molecule type" value="Genomic_DNA"/>
</dbReference>
<comment type="similarity">
    <text evidence="1">Belongs to the PPR family. P subfamily.</text>
</comment>
<dbReference type="PANTHER" id="PTHR45717:SF10">
    <property type="entry name" value="OS10G0501000 PROTEIN"/>
    <property type="match status" value="1"/>
</dbReference>
<dbReference type="AlphaFoldDB" id="Q0IWL7"/>
<reference evidence="4" key="2">
    <citation type="journal article" date="2008" name="Nucleic Acids Res.">
        <title>The rice annotation project database (RAP-DB): 2008 update.</title>
        <authorList>
            <consortium name="The rice annotation project (RAP)"/>
        </authorList>
    </citation>
    <scope>GENOME REANNOTATION</scope>
    <source>
        <strain evidence="4">cv. Nipponbare</strain>
    </source>
</reference>
<evidence type="ECO:0000313" key="4">
    <source>
        <dbReference type="Proteomes" id="UP000000763"/>
    </source>
</evidence>
<accession>Q0IWL7</accession>
<dbReference type="KEGG" id="dosa:Os10g0501200"/>
<evidence type="ECO:0000313" key="3">
    <source>
        <dbReference type="EMBL" id="BAF26898.2"/>
    </source>
</evidence>
<proteinExistence type="inferred from homology"/>
<evidence type="ECO:0000256" key="2">
    <source>
        <dbReference type="SAM" id="MobiDB-lite"/>
    </source>
</evidence>
<organism evidence="3 4">
    <name type="scientific">Oryza sativa subsp. japonica</name>
    <name type="common">Rice</name>
    <dbReference type="NCBI Taxonomy" id="39947"/>
    <lineage>
        <taxon>Eukaryota</taxon>
        <taxon>Viridiplantae</taxon>
        <taxon>Streptophyta</taxon>
        <taxon>Embryophyta</taxon>
        <taxon>Tracheophyta</taxon>
        <taxon>Spermatophyta</taxon>
        <taxon>Magnoliopsida</taxon>
        <taxon>Liliopsida</taxon>
        <taxon>Poales</taxon>
        <taxon>Poaceae</taxon>
        <taxon>BOP clade</taxon>
        <taxon>Oryzoideae</taxon>
        <taxon>Oryzeae</taxon>
        <taxon>Oryzinae</taxon>
        <taxon>Oryza</taxon>
        <taxon>Oryza sativa</taxon>
    </lineage>
</organism>
<evidence type="ECO:0000256" key="1">
    <source>
        <dbReference type="ARBA" id="ARBA00007626"/>
    </source>
</evidence>
<feature type="region of interest" description="Disordered" evidence="2">
    <location>
        <begin position="21"/>
        <end position="82"/>
    </location>
</feature>
<name>Q0IWL7_ORYSJ</name>
<reference evidence="3 4" key="1">
    <citation type="journal article" date="2005" name="Nature">
        <title>The map-based sequence of the rice genome.</title>
        <authorList>
            <consortium name="International rice genome sequencing project (IRGSP)"/>
            <person name="Matsumoto T."/>
            <person name="Wu J."/>
            <person name="Kanamori H."/>
            <person name="Katayose Y."/>
            <person name="Fujisawa M."/>
            <person name="Namiki N."/>
            <person name="Mizuno H."/>
            <person name="Yamamoto K."/>
            <person name="Antonio B.A."/>
            <person name="Baba T."/>
            <person name="Sakata K."/>
            <person name="Nagamura Y."/>
            <person name="Aoki H."/>
            <person name="Arikawa K."/>
            <person name="Arita K."/>
            <person name="Bito T."/>
            <person name="Chiden Y."/>
            <person name="Fujitsuka N."/>
            <person name="Fukunaka R."/>
            <person name="Hamada M."/>
            <person name="Harada C."/>
            <person name="Hayashi A."/>
            <person name="Hijishita S."/>
            <person name="Honda M."/>
            <person name="Hosokawa S."/>
            <person name="Ichikawa Y."/>
            <person name="Idonuma A."/>
            <person name="Iijima M."/>
            <person name="Ikeda M."/>
            <person name="Ikeno M."/>
            <person name="Ito K."/>
            <person name="Ito S."/>
            <person name="Ito T."/>
            <person name="Ito Y."/>
            <person name="Ito Y."/>
            <person name="Iwabuchi A."/>
            <person name="Kamiya K."/>
            <person name="Karasawa W."/>
            <person name="Kurita K."/>
            <person name="Katagiri S."/>
            <person name="Kikuta A."/>
            <person name="Kobayashi H."/>
            <person name="Kobayashi N."/>
            <person name="Machita K."/>
            <person name="Maehara T."/>
            <person name="Masukawa M."/>
            <person name="Mizubayashi T."/>
            <person name="Mukai Y."/>
            <person name="Nagasaki H."/>
            <person name="Nagata Y."/>
            <person name="Naito S."/>
            <person name="Nakashima M."/>
            <person name="Nakama Y."/>
            <person name="Nakamichi Y."/>
            <person name="Nakamura M."/>
            <person name="Meguro A."/>
            <person name="Negishi M."/>
            <person name="Ohta I."/>
            <person name="Ohta T."/>
            <person name="Okamoto M."/>
            <person name="Ono N."/>
            <person name="Saji S."/>
            <person name="Sakaguchi M."/>
            <person name="Sakai K."/>
            <person name="Shibata M."/>
            <person name="Shimokawa T."/>
            <person name="Song J."/>
            <person name="Takazaki Y."/>
            <person name="Terasawa K."/>
            <person name="Tsugane M."/>
            <person name="Tsuji K."/>
            <person name="Ueda S."/>
            <person name="Waki K."/>
            <person name="Yamagata H."/>
            <person name="Yamamoto M."/>
            <person name="Yamamoto S."/>
            <person name="Yamane H."/>
            <person name="Yoshiki S."/>
            <person name="Yoshihara R."/>
            <person name="Yukawa K."/>
            <person name="Zhong H."/>
            <person name="Yano M."/>
            <person name="Yuan Q."/>
            <person name="Ouyang S."/>
            <person name="Liu J."/>
            <person name="Jones K.M."/>
            <person name="Gansberger K."/>
            <person name="Moffat K."/>
            <person name="Hill J."/>
            <person name="Bera J."/>
            <person name="Fadrosh D."/>
            <person name="Jin S."/>
            <person name="Johri S."/>
            <person name="Kim M."/>
            <person name="Overton L."/>
            <person name="Reardon M."/>
            <person name="Tsitrin T."/>
            <person name="Vuong H."/>
            <person name="Weaver B."/>
            <person name="Ciecko A."/>
            <person name="Tallon L."/>
            <person name="Jackson J."/>
            <person name="Pai G."/>
            <person name="Aken S.V."/>
            <person name="Utterback T."/>
            <person name="Reidmuller S."/>
            <person name="Feldblyum T."/>
            <person name="Hsiao J."/>
            <person name="Zismann V."/>
            <person name="Iobst S."/>
            <person name="de Vazeille A.R."/>
            <person name="Buell C.R."/>
            <person name="Ying K."/>
            <person name="Li Y."/>
            <person name="Lu T."/>
            <person name="Huang Y."/>
            <person name="Zhao Q."/>
            <person name="Feng Q."/>
            <person name="Zhang L."/>
            <person name="Zhu J."/>
            <person name="Weng Q."/>
            <person name="Mu J."/>
            <person name="Lu Y."/>
            <person name="Fan D."/>
            <person name="Liu Y."/>
            <person name="Guan J."/>
            <person name="Zhang Y."/>
            <person name="Yu S."/>
            <person name="Liu X."/>
            <person name="Zhang Y."/>
            <person name="Hong G."/>
            <person name="Han B."/>
            <person name="Choisne N."/>
            <person name="Demange N."/>
            <person name="Orjeda G."/>
            <person name="Samain S."/>
            <person name="Cattolico L."/>
            <person name="Pelletier E."/>
            <person name="Couloux A."/>
            <person name="Segurens B."/>
            <person name="Wincker P."/>
            <person name="D'Hont A."/>
            <person name="Scarpelli C."/>
            <person name="Weissenbach J."/>
            <person name="Salanoubat M."/>
            <person name="Quetier F."/>
            <person name="Yu Y."/>
            <person name="Kim H.R."/>
            <person name="Rambo T."/>
            <person name="Currie J."/>
            <person name="Collura K."/>
            <person name="Luo M."/>
            <person name="Yang T."/>
            <person name="Ammiraju J.S.S."/>
            <person name="Engler F."/>
            <person name="Soderlund C."/>
            <person name="Wing R.A."/>
            <person name="Palmer L.E."/>
            <person name="de la Bastide M."/>
            <person name="Spiegel L."/>
            <person name="Nascimento L."/>
            <person name="Zutavern T."/>
            <person name="O'Shaughnessy A."/>
            <person name="Dike S."/>
            <person name="Dedhia N."/>
            <person name="Preston R."/>
            <person name="Balija V."/>
            <person name="McCombie W.R."/>
            <person name="Chow T."/>
            <person name="Chen H."/>
            <person name="Chung M."/>
            <person name="Chen C."/>
            <person name="Shaw J."/>
            <person name="Wu H."/>
            <person name="Hsiao K."/>
            <person name="Chao Y."/>
            <person name="Chu M."/>
            <person name="Cheng C."/>
            <person name="Hour A."/>
            <person name="Lee P."/>
            <person name="Lin S."/>
            <person name="Lin Y."/>
            <person name="Liou J."/>
            <person name="Liu S."/>
            <person name="Hsing Y."/>
            <person name="Raghuvanshi S."/>
            <person name="Mohanty A."/>
            <person name="Bharti A.K."/>
            <person name="Gaur A."/>
            <person name="Gupta V."/>
            <person name="Kumar D."/>
            <person name="Ravi V."/>
            <person name="Vij S."/>
            <person name="Kapur A."/>
            <person name="Khurana P."/>
            <person name="Khurana P."/>
            <person name="Khurana J.P."/>
            <person name="Tyagi A.K."/>
            <person name="Gaikwad K."/>
            <person name="Singh A."/>
            <person name="Dalal V."/>
            <person name="Srivastava S."/>
            <person name="Dixit A."/>
            <person name="Pal A.K."/>
            <person name="Ghazi I.A."/>
            <person name="Yadav M."/>
            <person name="Pandit A."/>
            <person name="Bhargava A."/>
            <person name="Sureshbabu K."/>
            <person name="Batra K."/>
            <person name="Sharma T.R."/>
            <person name="Mohapatra T."/>
            <person name="Singh N.K."/>
            <person name="Messing J."/>
            <person name="Nelson A.B."/>
            <person name="Fuks G."/>
            <person name="Kavchok S."/>
            <person name="Keizer G."/>
            <person name="Linton E."/>
            <person name="Llaca V."/>
            <person name="Song R."/>
            <person name="Tanyolac B."/>
            <person name="Young S."/>
            <person name="Ho-Il K."/>
            <person name="Hahn J.H."/>
            <person name="Sangsakoo G."/>
            <person name="Vanavichit A."/>
            <person name="de Mattos Luiz.A.T."/>
            <person name="Zimmer P.D."/>
            <person name="Malone G."/>
            <person name="Dellagostin O."/>
            <person name="de Oliveira A.C."/>
            <person name="Bevan M."/>
            <person name="Bancroft I."/>
            <person name="Minx P."/>
            <person name="Cordum H."/>
            <person name="Wilson R."/>
            <person name="Cheng Z."/>
            <person name="Jin W."/>
            <person name="Jiang J."/>
            <person name="Leong S.A."/>
            <person name="Iwama H."/>
            <person name="Gojobori T."/>
            <person name="Itoh T."/>
            <person name="Niimura Y."/>
            <person name="Fujii Y."/>
            <person name="Habara T."/>
            <person name="Sakai H."/>
            <person name="Sato Y."/>
            <person name="Wilson G."/>
            <person name="Kumar K."/>
            <person name="McCouch S."/>
            <person name="Juretic N."/>
            <person name="Hoen D."/>
            <person name="Wright S."/>
            <person name="Bruskiewich R."/>
            <person name="Bureau T."/>
            <person name="Miyao A."/>
            <person name="Hirochika H."/>
            <person name="Nishikawa T."/>
            <person name="Kadowaki K."/>
            <person name="Sugiura M."/>
            <person name="Burr B."/>
            <person name="Sasaki T."/>
        </authorList>
    </citation>
    <scope>NUCLEOTIDE SEQUENCE [LARGE SCALE GENOMIC DNA]</scope>
    <source>
        <strain evidence="4">cv. Nipponbare</strain>
    </source>
</reference>
<gene>
    <name evidence="3" type="ordered locus">Os10g0501200</name>
</gene>
<sequence length="170" mass="18921">MLLHRRGLLLRGGGGLLRRLSVAVEESVSPSPPPPPPRQPQEDSVDDEETASPSPGKPQEGSVAAEERASPSPPPPRRKKDSLFRRVAAAADPRLPLSPVLEQWCLAEERPIAKPEIQSIIKYLCRRRRFSQALQVRDERRIYESPCSPLPSPHHSILFCFLFSCSFPCG</sequence>